<evidence type="ECO:0000256" key="1">
    <source>
        <dbReference type="SAM" id="SignalP"/>
    </source>
</evidence>
<dbReference type="PANTHER" id="PTHR33129:SF1">
    <property type="entry name" value="ATP-BINDING PROTEIN"/>
    <property type="match status" value="1"/>
</dbReference>
<reference evidence="2" key="1">
    <citation type="submission" date="2021-02" db="EMBL/GenBank/DDBJ databases">
        <title>First Annotated Genome of the Yellow-green Alga Tribonema minus.</title>
        <authorList>
            <person name="Mahan K.M."/>
        </authorList>
    </citation>
    <scope>NUCLEOTIDE SEQUENCE</scope>
    <source>
        <strain evidence="2">UTEX B ZZ1240</strain>
    </source>
</reference>
<feature type="chain" id="PRO_5032711596" evidence="1">
    <location>
        <begin position="19"/>
        <end position="400"/>
    </location>
</feature>
<gene>
    <name evidence="2" type="ORF">JKP88DRAFT_326505</name>
</gene>
<keyword evidence="3" id="KW-1185">Reference proteome</keyword>
<dbReference type="Proteomes" id="UP000664859">
    <property type="component" value="Unassembled WGS sequence"/>
</dbReference>
<accession>A0A835YYJ3</accession>
<keyword evidence="1" id="KW-0732">Signal</keyword>
<dbReference type="PANTHER" id="PTHR33129">
    <property type="entry name" value="PROTEIN KINASE DOMAIN-CONTAINING PROTEIN-RELATED"/>
    <property type="match status" value="1"/>
</dbReference>
<dbReference type="AlphaFoldDB" id="A0A835YYJ3"/>
<comment type="caution">
    <text evidence="2">The sequence shown here is derived from an EMBL/GenBank/DDBJ whole genome shotgun (WGS) entry which is preliminary data.</text>
</comment>
<protein>
    <submittedName>
        <fullName evidence="2">Uncharacterized protein</fullName>
    </submittedName>
</protein>
<name>A0A835YYJ3_9STRA</name>
<feature type="signal peptide" evidence="1">
    <location>
        <begin position="1"/>
        <end position="18"/>
    </location>
</feature>
<organism evidence="2 3">
    <name type="scientific">Tribonema minus</name>
    <dbReference type="NCBI Taxonomy" id="303371"/>
    <lineage>
        <taxon>Eukaryota</taxon>
        <taxon>Sar</taxon>
        <taxon>Stramenopiles</taxon>
        <taxon>Ochrophyta</taxon>
        <taxon>PX clade</taxon>
        <taxon>Xanthophyceae</taxon>
        <taxon>Tribonematales</taxon>
        <taxon>Tribonemataceae</taxon>
        <taxon>Tribonema</taxon>
    </lineage>
</organism>
<dbReference type="EMBL" id="JAFCMP010000457">
    <property type="protein sequence ID" value="KAG5179509.1"/>
    <property type="molecule type" value="Genomic_DNA"/>
</dbReference>
<sequence length="400" mass="45413">MQALLLVLAFALCQLGWAFHHLPHRRSARHRCAAPRPPYVICRAQDPYVVNAAQAWAQLRRMQEKRVGNCTVLQLDAPTFFPGLSVSATQLIIRDCYKGIYARMNKFLSNSGRCCVLLGNPEDAGVMVLCIFTSTASLHVIFCFDADQHTIMAHLHVAWIGKSVMLHYIMWLAAHEGGTVVYDRFENVGEAIMFTPTQVCKGPLHAFAKALGQRDTWYLVDGKDPGKFEFARTVLATSPDWDIWKTEVLERLKRYNGDIRCVLEKPATGVDTLDALQSAITVCSIKEARHALSISNASYITEISQRVAMIKPTQDYEYFTMGLLSEWGLVDLHRQSQVTLEHLYFVTTSDRYKGFPMQQLRLTDDKEVNDEARRIFAGMKQHVVEVDVATYVKDNYTRRT</sequence>
<dbReference type="OrthoDB" id="434211at2759"/>
<dbReference type="InterPro" id="IPR052980">
    <property type="entry name" value="Crinkler_effector"/>
</dbReference>
<evidence type="ECO:0000313" key="3">
    <source>
        <dbReference type="Proteomes" id="UP000664859"/>
    </source>
</evidence>
<proteinExistence type="predicted"/>
<evidence type="ECO:0000313" key="2">
    <source>
        <dbReference type="EMBL" id="KAG5179509.1"/>
    </source>
</evidence>